<comment type="catalytic activity">
    <reaction evidence="14">
        <text>[GlcNAc-(1-&gt;4)-Mur2Ac(oyl-L-Ala-gamma-D-Glu-L-Lys-D-Ala-D-Ala)](n)-di-trans,octa-cis-undecaprenyl diphosphate + beta-D-GlcNAc-(1-&gt;4)-Mur2Ac(oyl-L-Ala-gamma-D-Glu-L-Lys-D-Ala-D-Ala)-di-trans,octa-cis-undecaprenyl diphosphate = [GlcNAc-(1-&gt;4)-Mur2Ac(oyl-L-Ala-gamma-D-Glu-L-Lys-D-Ala-D-Ala)](n+1)-di-trans,octa-cis-undecaprenyl diphosphate + di-trans,octa-cis-undecaprenyl diphosphate + H(+)</text>
        <dbReference type="Rhea" id="RHEA:23708"/>
        <dbReference type="Rhea" id="RHEA-COMP:9602"/>
        <dbReference type="Rhea" id="RHEA-COMP:9603"/>
        <dbReference type="ChEBI" id="CHEBI:15378"/>
        <dbReference type="ChEBI" id="CHEBI:58405"/>
        <dbReference type="ChEBI" id="CHEBI:60033"/>
        <dbReference type="ChEBI" id="CHEBI:78435"/>
        <dbReference type="EC" id="2.4.99.28"/>
    </reaction>
</comment>
<reference evidence="20" key="1">
    <citation type="submission" date="2016-11" db="EMBL/GenBank/DDBJ databases">
        <title>Mesorhizobium oceanicum sp. nov., isolated from deep seawater in South China Sea.</title>
        <authorList>
            <person name="Fu G.-Y."/>
        </authorList>
    </citation>
    <scope>NUCLEOTIDE SEQUENCE [LARGE SCALE GENOMIC DNA]</scope>
    <source>
        <strain evidence="20">B7</strain>
    </source>
</reference>
<evidence type="ECO:0000256" key="11">
    <source>
        <dbReference type="ARBA" id="ARBA00023268"/>
    </source>
</evidence>
<dbReference type="SUPFAM" id="SSF53955">
    <property type="entry name" value="Lysozyme-like"/>
    <property type="match status" value="1"/>
</dbReference>
<keyword evidence="9" id="KW-0133">Cell shape</keyword>
<comment type="similarity">
    <text evidence="3">In the N-terminal section; belongs to the glycosyltransferase 51 family.</text>
</comment>
<feature type="compositionally biased region" description="Gly residues" evidence="15">
    <location>
        <begin position="53"/>
        <end position="77"/>
    </location>
</feature>
<evidence type="ECO:0000256" key="15">
    <source>
        <dbReference type="SAM" id="MobiDB-lite"/>
    </source>
</evidence>
<keyword evidence="10" id="KW-0573">Peptidoglycan synthesis</keyword>
<comment type="similarity">
    <text evidence="2">In the C-terminal section; belongs to the transpeptidase family.</text>
</comment>
<comment type="pathway">
    <text evidence="1">Cell wall biogenesis; peptidoglycan biosynthesis.</text>
</comment>
<evidence type="ECO:0000256" key="13">
    <source>
        <dbReference type="ARBA" id="ARBA00034000"/>
    </source>
</evidence>
<dbReference type="Pfam" id="PF00905">
    <property type="entry name" value="Transpeptidase"/>
    <property type="match status" value="1"/>
</dbReference>
<keyword evidence="16" id="KW-0472">Membrane</keyword>
<organism evidence="19 20">
    <name type="scientific">Aquibium oceanicum</name>
    <dbReference type="NCBI Taxonomy" id="1670800"/>
    <lineage>
        <taxon>Bacteria</taxon>
        <taxon>Pseudomonadati</taxon>
        <taxon>Pseudomonadota</taxon>
        <taxon>Alphaproteobacteria</taxon>
        <taxon>Hyphomicrobiales</taxon>
        <taxon>Phyllobacteriaceae</taxon>
        <taxon>Aquibium</taxon>
    </lineage>
</organism>
<dbReference type="GO" id="GO:0009002">
    <property type="term" value="F:serine-type D-Ala-D-Ala carboxypeptidase activity"/>
    <property type="evidence" value="ECO:0007669"/>
    <property type="project" value="UniProtKB-EC"/>
</dbReference>
<evidence type="ECO:0000259" key="17">
    <source>
        <dbReference type="Pfam" id="PF00905"/>
    </source>
</evidence>
<evidence type="ECO:0000313" key="19">
    <source>
        <dbReference type="EMBL" id="APH70895.1"/>
    </source>
</evidence>
<keyword evidence="11" id="KW-0511">Multifunctional enzyme</keyword>
<feature type="compositionally biased region" description="Basic and acidic residues" evidence="15">
    <location>
        <begin position="1"/>
        <end position="21"/>
    </location>
</feature>
<evidence type="ECO:0000256" key="2">
    <source>
        <dbReference type="ARBA" id="ARBA00007090"/>
    </source>
</evidence>
<feature type="region of interest" description="Disordered" evidence="15">
    <location>
        <begin position="1"/>
        <end position="85"/>
    </location>
</feature>
<evidence type="ECO:0000256" key="6">
    <source>
        <dbReference type="ARBA" id="ARBA00022676"/>
    </source>
</evidence>
<feature type="transmembrane region" description="Helical" evidence="16">
    <location>
        <begin position="100"/>
        <end position="122"/>
    </location>
</feature>
<dbReference type="GO" id="GO:0008360">
    <property type="term" value="P:regulation of cell shape"/>
    <property type="evidence" value="ECO:0007669"/>
    <property type="project" value="UniProtKB-KW"/>
</dbReference>
<evidence type="ECO:0000259" key="18">
    <source>
        <dbReference type="Pfam" id="PF00912"/>
    </source>
</evidence>
<dbReference type="KEGG" id="meso:BSQ44_05515"/>
<name>A0A1L3SNI3_9HYPH</name>
<gene>
    <name evidence="19" type="ORF">BSQ44_05515</name>
</gene>
<feature type="domain" description="Glycosyl transferase family 51" evidence="18">
    <location>
        <begin position="157"/>
        <end position="320"/>
    </location>
</feature>
<dbReference type="PANTHER" id="PTHR32282:SF33">
    <property type="entry name" value="PEPTIDOGLYCAN GLYCOSYLTRANSFERASE"/>
    <property type="match status" value="1"/>
</dbReference>
<keyword evidence="20" id="KW-1185">Reference proteome</keyword>
<accession>A0A1L3SNI3</accession>
<keyword evidence="8" id="KW-0378">Hydrolase</keyword>
<keyword evidence="6" id="KW-0328">Glycosyltransferase</keyword>
<dbReference type="Gene3D" id="3.40.710.10">
    <property type="entry name" value="DD-peptidase/beta-lactamase superfamily"/>
    <property type="match status" value="1"/>
</dbReference>
<dbReference type="GO" id="GO:0030288">
    <property type="term" value="C:outer membrane-bounded periplasmic space"/>
    <property type="evidence" value="ECO:0007669"/>
    <property type="project" value="TreeGrafter"/>
</dbReference>
<evidence type="ECO:0000256" key="5">
    <source>
        <dbReference type="ARBA" id="ARBA00022670"/>
    </source>
</evidence>
<dbReference type="GO" id="GO:0071555">
    <property type="term" value="P:cell wall organization"/>
    <property type="evidence" value="ECO:0007669"/>
    <property type="project" value="UniProtKB-KW"/>
</dbReference>
<keyword evidence="5" id="KW-0645">Protease</keyword>
<keyword evidence="16" id="KW-1133">Transmembrane helix</keyword>
<keyword evidence="12" id="KW-0961">Cell wall biogenesis/degradation</keyword>
<dbReference type="Pfam" id="PF00912">
    <property type="entry name" value="Transgly"/>
    <property type="match status" value="1"/>
</dbReference>
<evidence type="ECO:0000256" key="1">
    <source>
        <dbReference type="ARBA" id="ARBA00004752"/>
    </source>
</evidence>
<feature type="region of interest" description="Disordered" evidence="15">
    <location>
        <begin position="689"/>
        <end position="740"/>
    </location>
</feature>
<evidence type="ECO:0000256" key="8">
    <source>
        <dbReference type="ARBA" id="ARBA00022801"/>
    </source>
</evidence>
<dbReference type="FunFam" id="1.10.3810.10:FF:000001">
    <property type="entry name" value="Penicillin-binding protein 1A"/>
    <property type="match status" value="1"/>
</dbReference>
<keyword evidence="4" id="KW-0121">Carboxypeptidase</keyword>
<dbReference type="OrthoDB" id="9766909at2"/>
<dbReference type="GO" id="GO:0006508">
    <property type="term" value="P:proteolysis"/>
    <property type="evidence" value="ECO:0007669"/>
    <property type="project" value="UniProtKB-KW"/>
</dbReference>
<dbReference type="InterPro" id="IPR036950">
    <property type="entry name" value="PBP_transglycosylase"/>
</dbReference>
<evidence type="ECO:0000256" key="4">
    <source>
        <dbReference type="ARBA" id="ARBA00022645"/>
    </source>
</evidence>
<evidence type="ECO:0000313" key="20">
    <source>
        <dbReference type="Proteomes" id="UP000182840"/>
    </source>
</evidence>
<evidence type="ECO:0000256" key="14">
    <source>
        <dbReference type="ARBA" id="ARBA00049902"/>
    </source>
</evidence>
<evidence type="ECO:0000256" key="9">
    <source>
        <dbReference type="ARBA" id="ARBA00022960"/>
    </source>
</evidence>
<dbReference type="GO" id="GO:0008658">
    <property type="term" value="F:penicillin binding"/>
    <property type="evidence" value="ECO:0007669"/>
    <property type="project" value="InterPro"/>
</dbReference>
<keyword evidence="7" id="KW-0808">Transferase</keyword>
<dbReference type="UniPathway" id="UPA00219"/>
<dbReference type="SUPFAM" id="SSF56601">
    <property type="entry name" value="beta-lactamase/transpeptidase-like"/>
    <property type="match status" value="1"/>
</dbReference>
<dbReference type="Gene3D" id="1.10.3810.10">
    <property type="entry name" value="Biosynthetic peptidoglycan transglycosylase-like"/>
    <property type="match status" value="1"/>
</dbReference>
<dbReference type="Proteomes" id="UP000182840">
    <property type="component" value="Chromosome"/>
</dbReference>
<dbReference type="PANTHER" id="PTHR32282">
    <property type="entry name" value="BINDING PROTEIN TRANSPEPTIDASE, PUTATIVE-RELATED"/>
    <property type="match status" value="1"/>
</dbReference>
<dbReference type="InterPro" id="IPR050396">
    <property type="entry name" value="Glycosyltr_51/Transpeptidase"/>
</dbReference>
<comment type="catalytic activity">
    <reaction evidence="13">
        <text>Preferential cleavage: (Ac)2-L-Lys-D-Ala-|-D-Ala. Also transpeptidation of peptidyl-alanyl moieties that are N-acyl substituents of D-alanine.</text>
        <dbReference type="EC" id="3.4.16.4"/>
    </reaction>
</comment>
<sequence>MAKRRTSERIEPSFEGSKARGELSVSESDRVVPAARGKGKAKASRGRAAGPGKAAGGRADGGTRSGSGRSGGGGRSGGRGKARRARRGGGLFGLVRGMAYWMLVLGIWVGIAGAGLTAYYGARMPSATTWSVPDRPPNVRIVSADGTLLANRGMTGGEAVGLHEMSPYIPQAVIAIEDRRFYSHFGVDPIGFARAMATNVIEGRLVQGGSTLTQQLAKNLFLNADRTIERKVQEVLLALWLEQKHSKAQILEMYLNRVYFGSGAYGVEAASRRYFNKSAREVTLSEAALLAGLLKAPSRLSPARDPKAAEERSQIVLAAMSEQGMIGNGEMTAAMSAPATRAAAYWTGSEHYVADRIMEELPGLIGDVRKDVVVETTIDLTLQKLGEKSIRALIRENGKSLNVSQGALVSIDGSGAVRAMIGGYDYANSQFDRASEARRQPGSAFKPFVYLAAIEHGRTPESVRNDAPVRIGKWTPENYNGKYYGEVTLTAALSKSLNSVAAQLAMEVGPKAVVEAAHRMGIESRLEANTSIALGTSEVTPLELTAAYVPFANGGYRPEPHFIRRVTDASGKVLYQHPTGSVPRVISPEAVAMMNAMMAETVRSGTARKAAFGWPAAGKTGTSQNSRDAWFVGYTANLTTGVWFGNDDGSPTKNVTGGSLPAIAWHDFMAAAHEGVKIASLPGAGWRKPLPDVPGPRPALPVGSPEDEAPAVPSARADGDPATTASIGHPVPAANVGDERKKPLGSIMDIILGN</sequence>
<evidence type="ECO:0000256" key="3">
    <source>
        <dbReference type="ARBA" id="ARBA00007739"/>
    </source>
</evidence>
<dbReference type="InterPro" id="IPR012338">
    <property type="entry name" value="Beta-lactam/transpept-like"/>
</dbReference>
<dbReference type="NCBIfam" id="TIGR02074">
    <property type="entry name" value="PBP_1a_fam"/>
    <property type="match status" value="1"/>
</dbReference>
<evidence type="ECO:0000256" key="16">
    <source>
        <dbReference type="SAM" id="Phobius"/>
    </source>
</evidence>
<evidence type="ECO:0000256" key="7">
    <source>
        <dbReference type="ARBA" id="ARBA00022679"/>
    </source>
</evidence>
<evidence type="ECO:0000256" key="10">
    <source>
        <dbReference type="ARBA" id="ARBA00022984"/>
    </source>
</evidence>
<keyword evidence="16" id="KW-0812">Transmembrane</keyword>
<dbReference type="InterPro" id="IPR001264">
    <property type="entry name" value="Glyco_trans_51"/>
</dbReference>
<evidence type="ECO:0000256" key="12">
    <source>
        <dbReference type="ARBA" id="ARBA00023316"/>
    </source>
</evidence>
<dbReference type="EMBL" id="CP018171">
    <property type="protein sequence ID" value="APH70895.1"/>
    <property type="molecule type" value="Genomic_DNA"/>
</dbReference>
<dbReference type="GO" id="GO:0009252">
    <property type="term" value="P:peptidoglycan biosynthetic process"/>
    <property type="evidence" value="ECO:0007669"/>
    <property type="project" value="UniProtKB-UniPathway"/>
</dbReference>
<protein>
    <submittedName>
        <fullName evidence="19">Penicillin-binding protein</fullName>
    </submittedName>
</protein>
<dbReference type="GO" id="GO:0008955">
    <property type="term" value="F:peptidoglycan glycosyltransferase activity"/>
    <property type="evidence" value="ECO:0007669"/>
    <property type="project" value="UniProtKB-EC"/>
</dbReference>
<feature type="domain" description="Penicillin-binding protein transpeptidase" evidence="17">
    <location>
        <begin position="414"/>
        <end position="636"/>
    </location>
</feature>
<dbReference type="InterPro" id="IPR023346">
    <property type="entry name" value="Lysozyme-like_dom_sf"/>
</dbReference>
<dbReference type="STRING" id="1670800.BSQ44_05515"/>
<dbReference type="InterPro" id="IPR001460">
    <property type="entry name" value="PCN-bd_Tpept"/>
</dbReference>
<proteinExistence type="inferred from homology"/>
<dbReference type="AlphaFoldDB" id="A0A1L3SNI3"/>
<dbReference type="RefSeq" id="WP_072602304.1">
    <property type="nucleotide sequence ID" value="NZ_CP018171.1"/>
</dbReference>